<feature type="transmembrane region" description="Helical" evidence="7">
    <location>
        <begin position="682"/>
        <end position="710"/>
    </location>
</feature>
<feature type="transmembrane region" description="Helical" evidence="7">
    <location>
        <begin position="384"/>
        <end position="405"/>
    </location>
</feature>
<feature type="domain" description="MacB-like periplasmic core" evidence="9">
    <location>
        <begin position="23"/>
        <end position="215"/>
    </location>
</feature>
<dbReference type="GO" id="GO:0022857">
    <property type="term" value="F:transmembrane transporter activity"/>
    <property type="evidence" value="ECO:0007669"/>
    <property type="project" value="TreeGrafter"/>
</dbReference>
<evidence type="ECO:0000256" key="3">
    <source>
        <dbReference type="ARBA" id="ARBA00022692"/>
    </source>
</evidence>
<dbReference type="GO" id="GO:0005886">
    <property type="term" value="C:plasma membrane"/>
    <property type="evidence" value="ECO:0007669"/>
    <property type="project" value="UniProtKB-SubCell"/>
</dbReference>
<sequence>MSAMTDLAVSQVRRHPGRIVAVLLAVMISVGYLTATLGFMATERQAVAASVTARTAVADVVVSSEDGLAAPLAKQLAAVRTAPGVKDVELGYQAGGNINQTPLTLTSMPQSPSLMWATLASGRWPTDDHQIAIGRTTAAAQNLSVGDTVAIDAGHGDKQLTVTGITDETRSLFSGQAQNGFVVPGFFTSVTDPGGNLLVVGDGSISPDQLAASLQHRLGTKLTAVTSADYGQQQLTGLADGADVLQNLLLIFGAIALLVGMILIVNTFLILLAQRRRQIGLLRAVGATGDQVRRSLLVEALITGVIGSILGVGLGIGVSAVAAGISGSLRAGLVIPPTVALAGGVGVIITLLAALGPSGRATRVSPLEALRPVPDTATDRRISFLTAIPSLLVASAGVALIAYGLHSRAQALLLCVAGSLLLALGVLIGVKLYFPALIRLLGLATRPLGPIGRLATNNTARNPGRAAATGAALMLATGLIVTLQVGAASVKQSTSLMFDQHYPVDVTVSSDTRLPAGVVDQVAAIDGITGVAPVRGVTAKVTTGDHQSAELRMISGNKINSVINPGAGSLPTDAILIDPLIAQSLGLSAGDTVTVGYRSWQRQLRIEPSRIAADDALVVSTGLMAQAAPQAPVTGVWAKAGPAADVVKINSALTKITKDHPDLILSGSLTSKATYGTLLDTLLTIATVLLGVAVLIALIGVGNTLGLSVIERGRESALLRALGLQRRQLRLMLGIEAVLLAVGGAIVGVAAGALFGWIGTEAVGTELDYPTVVFAMSAPQTILVGIVAVIAGVLASILPGRRAARSAPIEALADA</sequence>
<keyword evidence="4 7" id="KW-1133">Transmembrane helix</keyword>
<evidence type="ECO:0000256" key="4">
    <source>
        <dbReference type="ARBA" id="ARBA00022989"/>
    </source>
</evidence>
<dbReference type="PANTHER" id="PTHR30572">
    <property type="entry name" value="MEMBRANE COMPONENT OF TRANSPORTER-RELATED"/>
    <property type="match status" value="1"/>
</dbReference>
<feature type="transmembrane region" description="Helical" evidence="7">
    <location>
        <begin position="778"/>
        <end position="798"/>
    </location>
</feature>
<evidence type="ECO:0000259" key="9">
    <source>
        <dbReference type="Pfam" id="PF12704"/>
    </source>
</evidence>
<feature type="transmembrane region" description="Helical" evidence="7">
    <location>
        <begin position="411"/>
        <end position="434"/>
    </location>
</feature>
<evidence type="ECO:0000259" key="8">
    <source>
        <dbReference type="Pfam" id="PF02687"/>
    </source>
</evidence>
<dbReference type="InterPro" id="IPR003838">
    <property type="entry name" value="ABC3_permease_C"/>
</dbReference>
<protein>
    <submittedName>
        <fullName evidence="10">Membrane protein</fullName>
    </submittedName>
</protein>
<keyword evidence="2" id="KW-1003">Cell membrane</keyword>
<evidence type="ECO:0000256" key="6">
    <source>
        <dbReference type="ARBA" id="ARBA00038076"/>
    </source>
</evidence>
<feature type="transmembrane region" description="Helical" evidence="7">
    <location>
        <begin position="331"/>
        <end position="355"/>
    </location>
</feature>
<keyword evidence="5 7" id="KW-0472">Membrane</keyword>
<dbReference type="Pfam" id="PF02687">
    <property type="entry name" value="FtsX"/>
    <property type="match status" value="2"/>
</dbReference>
<gene>
    <name evidence="10" type="ORF">GCM10011575_29040</name>
</gene>
<feature type="transmembrane region" description="Helical" evidence="7">
    <location>
        <begin position="20"/>
        <end position="41"/>
    </location>
</feature>
<evidence type="ECO:0000313" key="10">
    <source>
        <dbReference type="EMBL" id="GGL68641.1"/>
    </source>
</evidence>
<feature type="domain" description="ABC3 transporter permease C-terminal" evidence="8">
    <location>
        <begin position="251"/>
        <end position="366"/>
    </location>
</feature>
<dbReference type="PANTHER" id="PTHR30572:SF4">
    <property type="entry name" value="ABC TRANSPORTER PERMEASE YTRF"/>
    <property type="match status" value="1"/>
</dbReference>
<evidence type="ECO:0000256" key="1">
    <source>
        <dbReference type="ARBA" id="ARBA00004651"/>
    </source>
</evidence>
<dbReference type="AlphaFoldDB" id="A0A917W4V1"/>
<reference evidence="10" key="2">
    <citation type="submission" date="2020-09" db="EMBL/GenBank/DDBJ databases">
        <authorList>
            <person name="Sun Q."/>
            <person name="Zhou Y."/>
        </authorList>
    </citation>
    <scope>NUCLEOTIDE SEQUENCE</scope>
    <source>
        <strain evidence="10">CGMCC 4.7306</strain>
    </source>
</reference>
<reference evidence="10" key="1">
    <citation type="journal article" date="2014" name="Int. J. Syst. Evol. Microbiol.">
        <title>Complete genome sequence of Corynebacterium casei LMG S-19264T (=DSM 44701T), isolated from a smear-ripened cheese.</title>
        <authorList>
            <consortium name="US DOE Joint Genome Institute (JGI-PGF)"/>
            <person name="Walter F."/>
            <person name="Albersmeier A."/>
            <person name="Kalinowski J."/>
            <person name="Ruckert C."/>
        </authorList>
    </citation>
    <scope>NUCLEOTIDE SEQUENCE</scope>
    <source>
        <strain evidence="10">CGMCC 4.7306</strain>
    </source>
</reference>
<dbReference type="EMBL" id="BMMZ01000007">
    <property type="protein sequence ID" value="GGL68641.1"/>
    <property type="molecule type" value="Genomic_DNA"/>
</dbReference>
<proteinExistence type="inferred from homology"/>
<keyword evidence="11" id="KW-1185">Reference proteome</keyword>
<feature type="transmembrane region" description="Helical" evidence="7">
    <location>
        <begin position="248"/>
        <end position="273"/>
    </location>
</feature>
<accession>A0A917W4V1</accession>
<name>A0A917W4V1_9ACTN</name>
<evidence type="ECO:0000313" key="11">
    <source>
        <dbReference type="Proteomes" id="UP000613840"/>
    </source>
</evidence>
<feature type="transmembrane region" description="Helical" evidence="7">
    <location>
        <begin position="466"/>
        <end position="487"/>
    </location>
</feature>
<organism evidence="10 11">
    <name type="scientific">Microlunatus endophyticus</name>
    <dbReference type="NCBI Taxonomy" id="1716077"/>
    <lineage>
        <taxon>Bacteria</taxon>
        <taxon>Bacillati</taxon>
        <taxon>Actinomycetota</taxon>
        <taxon>Actinomycetes</taxon>
        <taxon>Propionibacteriales</taxon>
        <taxon>Propionibacteriaceae</taxon>
        <taxon>Microlunatus</taxon>
    </lineage>
</organism>
<comment type="similarity">
    <text evidence="6">Belongs to the ABC-4 integral membrane protein family.</text>
</comment>
<dbReference type="InterPro" id="IPR025857">
    <property type="entry name" value="MacB_PCD"/>
</dbReference>
<evidence type="ECO:0000256" key="5">
    <source>
        <dbReference type="ARBA" id="ARBA00023136"/>
    </source>
</evidence>
<keyword evidence="3 7" id="KW-0812">Transmembrane</keyword>
<evidence type="ECO:0000256" key="7">
    <source>
        <dbReference type="SAM" id="Phobius"/>
    </source>
</evidence>
<dbReference type="InterPro" id="IPR050250">
    <property type="entry name" value="Macrolide_Exporter_MacB"/>
</dbReference>
<evidence type="ECO:0000256" key="2">
    <source>
        <dbReference type="ARBA" id="ARBA00022475"/>
    </source>
</evidence>
<feature type="transmembrane region" description="Helical" evidence="7">
    <location>
        <begin position="300"/>
        <end position="325"/>
    </location>
</feature>
<comment type="caution">
    <text evidence="10">The sequence shown here is derived from an EMBL/GenBank/DDBJ whole genome shotgun (WGS) entry which is preliminary data.</text>
</comment>
<dbReference type="RefSeq" id="WP_188896106.1">
    <property type="nucleotide sequence ID" value="NZ_BMMZ01000007.1"/>
</dbReference>
<dbReference type="Pfam" id="PF12704">
    <property type="entry name" value="MacB_PCD"/>
    <property type="match status" value="1"/>
</dbReference>
<comment type="subcellular location">
    <subcellularLocation>
        <location evidence="1">Cell membrane</location>
        <topology evidence="1">Multi-pass membrane protein</topology>
    </subcellularLocation>
</comment>
<dbReference type="Proteomes" id="UP000613840">
    <property type="component" value="Unassembled WGS sequence"/>
</dbReference>
<feature type="domain" description="ABC3 transporter permease C-terminal" evidence="8">
    <location>
        <begin position="688"/>
        <end position="807"/>
    </location>
</feature>
<feature type="transmembrane region" description="Helical" evidence="7">
    <location>
        <begin position="731"/>
        <end position="758"/>
    </location>
</feature>